<evidence type="ECO:0000313" key="8">
    <source>
        <dbReference type="EMBL" id="GGJ58301.1"/>
    </source>
</evidence>
<dbReference type="PIRSF" id="PIRSF036979">
    <property type="entry name" value="Arginase"/>
    <property type="match status" value="1"/>
</dbReference>
<dbReference type="EC" id="3.5.3.8" evidence="5 6"/>
<dbReference type="InterPro" id="IPR023696">
    <property type="entry name" value="Ureohydrolase_dom_sf"/>
</dbReference>
<keyword evidence="9" id="KW-1185">Reference proteome</keyword>
<feature type="binding site" evidence="5">
    <location>
        <position position="162"/>
    </location>
    <ligand>
        <name>Mn(2+)</name>
        <dbReference type="ChEBI" id="CHEBI:29035"/>
        <label>1</label>
    </ligand>
</feature>
<dbReference type="InterPro" id="IPR006035">
    <property type="entry name" value="Ureohydrolase"/>
</dbReference>
<feature type="binding site" evidence="5">
    <location>
        <position position="243"/>
    </location>
    <ligand>
        <name>Mn(2+)</name>
        <dbReference type="ChEBI" id="CHEBI:29035"/>
        <label>2</label>
    </ligand>
</feature>
<name>A0ABQ2DK41_9BACI</name>
<dbReference type="RefSeq" id="WP_286191280.1">
    <property type="nucleotide sequence ID" value="NZ_BMPN01000003.1"/>
</dbReference>
<comment type="caution">
    <text evidence="8">The sequence shown here is derived from an EMBL/GenBank/DDBJ whole genome shotgun (WGS) entry which is preliminary data.</text>
</comment>
<dbReference type="PROSITE" id="PS51409">
    <property type="entry name" value="ARGINASE_2"/>
    <property type="match status" value="1"/>
</dbReference>
<feature type="binding site" evidence="5">
    <location>
        <position position="160"/>
    </location>
    <ligand>
        <name>Mn(2+)</name>
        <dbReference type="ChEBI" id="CHEBI:29035"/>
        <label>2</label>
    </ligand>
</feature>
<feature type="binding site" evidence="5">
    <location>
        <position position="132"/>
    </location>
    <ligand>
        <name>Mn(2+)</name>
        <dbReference type="ChEBI" id="CHEBI:29035"/>
        <label>1</label>
    </ligand>
</feature>
<comment type="catalytic activity">
    <reaction evidence="5">
        <text>N-formimidoyl-L-glutamate + H2O = formamide + L-glutamate</text>
        <dbReference type="Rhea" id="RHEA:22492"/>
        <dbReference type="ChEBI" id="CHEBI:15377"/>
        <dbReference type="ChEBI" id="CHEBI:16397"/>
        <dbReference type="ChEBI" id="CHEBI:29985"/>
        <dbReference type="ChEBI" id="CHEBI:58928"/>
        <dbReference type="EC" id="3.5.3.8"/>
    </reaction>
</comment>
<dbReference type="InterPro" id="IPR005923">
    <property type="entry name" value="HutG"/>
</dbReference>
<dbReference type="PANTHER" id="PTHR11358:SF35">
    <property type="entry name" value="FORMIMIDOYLGLUTAMASE"/>
    <property type="match status" value="1"/>
</dbReference>
<gene>
    <name evidence="5 8" type="primary">hutG</name>
    <name evidence="8" type="ORF">GCM10007111_20530</name>
</gene>
<dbReference type="Gene3D" id="3.40.800.10">
    <property type="entry name" value="Ureohydrolase domain"/>
    <property type="match status" value="1"/>
</dbReference>
<evidence type="ECO:0000256" key="1">
    <source>
        <dbReference type="ARBA" id="ARBA00022723"/>
    </source>
</evidence>
<dbReference type="Pfam" id="PF00491">
    <property type="entry name" value="Arginase"/>
    <property type="match status" value="1"/>
</dbReference>
<comment type="pathway">
    <text evidence="5">Amino-acid degradation; L-histidine degradation into L-glutamate; L-glutamate from N-formimidoyl-L-glutamate (hydrolase route): step 1/1.</text>
</comment>
<dbReference type="PANTHER" id="PTHR11358">
    <property type="entry name" value="ARGINASE/AGMATINASE"/>
    <property type="match status" value="1"/>
</dbReference>
<evidence type="ECO:0000313" key="9">
    <source>
        <dbReference type="Proteomes" id="UP000634435"/>
    </source>
</evidence>
<dbReference type="CDD" id="cd09988">
    <property type="entry name" value="Formimidoylglutamase"/>
    <property type="match status" value="1"/>
</dbReference>
<reference evidence="9" key="1">
    <citation type="journal article" date="2019" name="Int. J. Syst. Evol. Microbiol.">
        <title>The Global Catalogue of Microorganisms (GCM) 10K type strain sequencing project: providing services to taxonomists for standard genome sequencing and annotation.</title>
        <authorList>
            <consortium name="The Broad Institute Genomics Platform"/>
            <consortium name="The Broad Institute Genome Sequencing Center for Infectious Disease"/>
            <person name="Wu L."/>
            <person name="Ma J."/>
        </authorList>
    </citation>
    <scope>NUCLEOTIDE SEQUENCE [LARGE SCALE GENOMIC DNA]</scope>
    <source>
        <strain evidence="9">JCM 30071</strain>
    </source>
</reference>
<feature type="binding site" evidence="5">
    <location>
        <position position="158"/>
    </location>
    <ligand>
        <name>Mn(2+)</name>
        <dbReference type="ChEBI" id="CHEBI:29035"/>
        <label>2</label>
    </ligand>
</feature>
<dbReference type="SUPFAM" id="SSF52768">
    <property type="entry name" value="Arginase/deacetylase"/>
    <property type="match status" value="1"/>
</dbReference>
<protein>
    <recommendedName>
        <fullName evidence="5 6">Formimidoylglutamase</fullName>
        <ecNumber evidence="5 6">3.5.3.8</ecNumber>
    </recommendedName>
    <alternativeName>
        <fullName evidence="5">Formiminoglutamase</fullName>
    </alternativeName>
    <alternativeName>
        <fullName evidence="5">Formiminoglutamate hydrolase</fullName>
    </alternativeName>
</protein>
<evidence type="ECO:0000256" key="5">
    <source>
        <dbReference type="HAMAP-Rule" id="MF_00737"/>
    </source>
</evidence>
<comment type="function">
    <text evidence="5">Catalyzes the conversion of N-formimidoyl-L-glutamate to L-glutamate and formamide.</text>
</comment>
<feature type="binding site" evidence="5">
    <location>
        <position position="245"/>
    </location>
    <ligand>
        <name>Mn(2+)</name>
        <dbReference type="ChEBI" id="CHEBI:29035"/>
        <label>2</label>
    </ligand>
</feature>
<comment type="similarity">
    <text evidence="5 7">Belongs to the arginase family.</text>
</comment>
<keyword evidence="2 5" id="KW-0378">Hydrolase</keyword>
<feature type="binding site" evidence="5">
    <location>
        <position position="243"/>
    </location>
    <ligand>
        <name>Mn(2+)</name>
        <dbReference type="ChEBI" id="CHEBI:29035"/>
        <label>1</label>
    </ligand>
</feature>
<evidence type="ECO:0000256" key="2">
    <source>
        <dbReference type="ARBA" id="ARBA00022801"/>
    </source>
</evidence>
<evidence type="ECO:0000256" key="6">
    <source>
        <dbReference type="NCBIfam" id="TIGR01227"/>
    </source>
</evidence>
<dbReference type="Proteomes" id="UP000634435">
    <property type="component" value="Unassembled WGS sequence"/>
</dbReference>
<sequence>MIFIYQPVDKQIWTGRVDDYNNPRSYRFHQIVEIKNNSELIEQKQLTFGFIGFECDEGVKRNKGRQGAKKAPNEIRKSLAKLPSHINTSKIIDLGNVQCMDERMEEAQEELGTYIHSLFKHRCTPIILGGGHETLYGHYLGVRKSVSREATIGIINIDAHFDLRNEAAPSSGTMFKQILEQDKRAGYLCLGIQRLGNTQALFDEADNYGCQYVMEEDVAYLTSTFQQIDWFSEQYDYLMLTLCTDSLQESAAPGVSAPSPFGLEPKTVRAILQYISNKQQFVSFDISEVNPELDTSDSTVRLAAYLVAEVMQGIHRKSLQGIN</sequence>
<evidence type="ECO:0000256" key="7">
    <source>
        <dbReference type="PROSITE-ProRule" id="PRU00742"/>
    </source>
</evidence>
<dbReference type="NCBIfam" id="TIGR01227">
    <property type="entry name" value="hutG"/>
    <property type="match status" value="1"/>
</dbReference>
<comment type="cofactor">
    <cofactor evidence="5">
        <name>Mn(2+)</name>
        <dbReference type="ChEBI" id="CHEBI:29035"/>
    </cofactor>
    <text evidence="5">Binds 2 manganese ions per subunit.</text>
</comment>
<dbReference type="HAMAP" id="MF_00737">
    <property type="entry name" value="Formimidoylglutam"/>
    <property type="match status" value="1"/>
</dbReference>
<evidence type="ECO:0000256" key="4">
    <source>
        <dbReference type="ARBA" id="ARBA00023211"/>
    </source>
</evidence>
<organism evidence="8 9">
    <name type="scientific">Virgibacillus kapii</name>
    <dbReference type="NCBI Taxonomy" id="1638645"/>
    <lineage>
        <taxon>Bacteria</taxon>
        <taxon>Bacillati</taxon>
        <taxon>Bacillota</taxon>
        <taxon>Bacilli</taxon>
        <taxon>Bacillales</taxon>
        <taxon>Bacillaceae</taxon>
        <taxon>Virgibacillus</taxon>
    </lineage>
</organism>
<proteinExistence type="inferred from homology"/>
<keyword evidence="3 5" id="KW-0369">Histidine metabolism</keyword>
<evidence type="ECO:0000256" key="3">
    <source>
        <dbReference type="ARBA" id="ARBA00022808"/>
    </source>
</evidence>
<feature type="binding site" evidence="5">
    <location>
        <position position="158"/>
    </location>
    <ligand>
        <name>Mn(2+)</name>
        <dbReference type="ChEBI" id="CHEBI:29035"/>
        <label>1</label>
    </ligand>
</feature>
<accession>A0ABQ2DK41</accession>
<dbReference type="EMBL" id="BMPN01000003">
    <property type="protein sequence ID" value="GGJ58301.1"/>
    <property type="molecule type" value="Genomic_DNA"/>
</dbReference>
<keyword evidence="4 5" id="KW-0464">Manganese</keyword>
<keyword evidence="1 5" id="KW-0479">Metal-binding</keyword>